<evidence type="ECO:0000313" key="3">
    <source>
        <dbReference type="Proteomes" id="UP000298347"/>
    </source>
</evidence>
<name>A0A4Z0GQ61_9BACL</name>
<dbReference type="Proteomes" id="UP000298347">
    <property type="component" value="Unassembled WGS sequence"/>
</dbReference>
<organism evidence="2 3">
    <name type="scientific">Sporolactobacillus shoreae</name>
    <dbReference type="NCBI Taxonomy" id="1465501"/>
    <lineage>
        <taxon>Bacteria</taxon>
        <taxon>Bacillati</taxon>
        <taxon>Bacillota</taxon>
        <taxon>Bacilli</taxon>
        <taxon>Bacillales</taxon>
        <taxon>Sporolactobacillaceae</taxon>
        <taxon>Sporolactobacillus</taxon>
    </lineage>
</organism>
<reference evidence="2 3" key="1">
    <citation type="journal article" date="2015" name="Int. J. Syst. Evol. Microbiol.">
        <title>Sporolactobacillus shoreae sp. nov. and Sporolactobacillus spathodeae sp. nov., two spore-forming lactic acid bacteria isolated from tree barks in Thailand.</title>
        <authorList>
            <person name="Thamacharoensuk T."/>
            <person name="Kitahara M."/>
            <person name="Ohkuma M."/>
            <person name="Thongchul N."/>
            <person name="Tanasupawat S."/>
        </authorList>
    </citation>
    <scope>NUCLEOTIDE SEQUENCE [LARGE SCALE GENOMIC DNA]</scope>
    <source>
        <strain evidence="2 3">BK92</strain>
    </source>
</reference>
<feature type="transmembrane region" description="Helical" evidence="1">
    <location>
        <begin position="378"/>
        <end position="398"/>
    </location>
</feature>
<keyword evidence="1" id="KW-1133">Transmembrane helix</keyword>
<evidence type="ECO:0000313" key="2">
    <source>
        <dbReference type="EMBL" id="TGA99182.1"/>
    </source>
</evidence>
<proteinExistence type="predicted"/>
<dbReference type="InterPro" id="IPR010288">
    <property type="entry name" value="EcsB_ABC"/>
</dbReference>
<sequence>MDQLNQLWGRRCSRHFQMELRYWNLIGKNSGLMFFLYAMVIIGGFYYKKWLDGLPQDFPAALLLSVILALFVMRSPIRTFMQQADLVFLLPAEAELEPYFRKSRFYSFSIQIAAVIVVMIVCGPLYFHMKGSSGLSYFILTATAVALKGWNIDCHWKEMLIDYSQPLKILRFTLTFLLLYSVANQYPFYSTAACAAVILIASVFLFHRQSRSGLLSWKRIVEMEERQAMQFLRFANLFTDVPRLKHHIHARKMISRLFPIRSLSSKNVYRQLYIKTFIRSDDYFSSYIRLTLIGMLVCYFMNIGFYTVFVVASLIYLTGLQLLPLWTHPFPQALAGMYPIPERLRKQSFIQLVFILLTAETVVVSLSGAVRSAGVEGIFLFLLAGGAVSVLFPFFYVAHRIAGQDKA</sequence>
<keyword evidence="1" id="KW-0812">Transmembrane</keyword>
<feature type="transmembrane region" description="Helical" evidence="1">
    <location>
        <begin position="348"/>
        <end position="366"/>
    </location>
</feature>
<feature type="transmembrane region" description="Helical" evidence="1">
    <location>
        <begin position="58"/>
        <end position="77"/>
    </location>
</feature>
<dbReference type="Pfam" id="PF05975">
    <property type="entry name" value="EcsB"/>
    <property type="match status" value="1"/>
</dbReference>
<dbReference type="GO" id="GO:0016020">
    <property type="term" value="C:membrane"/>
    <property type="evidence" value="ECO:0007669"/>
    <property type="project" value="InterPro"/>
</dbReference>
<dbReference type="EMBL" id="SRJD01000004">
    <property type="protein sequence ID" value="TGA99182.1"/>
    <property type="molecule type" value="Genomic_DNA"/>
</dbReference>
<dbReference type="RefSeq" id="WP_135347736.1">
    <property type="nucleotide sequence ID" value="NZ_SRJD01000004.1"/>
</dbReference>
<feature type="transmembrane region" description="Helical" evidence="1">
    <location>
        <begin position="21"/>
        <end position="46"/>
    </location>
</feature>
<evidence type="ECO:0000256" key="1">
    <source>
        <dbReference type="SAM" id="Phobius"/>
    </source>
</evidence>
<accession>A0A4Z0GQ61</accession>
<keyword evidence="1" id="KW-0472">Membrane</keyword>
<protein>
    <submittedName>
        <fullName evidence="2">ABC transporter permease</fullName>
    </submittedName>
</protein>
<dbReference type="OrthoDB" id="2447941at2"/>
<feature type="transmembrane region" description="Helical" evidence="1">
    <location>
        <begin position="105"/>
        <end position="127"/>
    </location>
</feature>
<gene>
    <name evidence="2" type="ORF">E4665_05200</name>
</gene>
<feature type="transmembrane region" description="Helical" evidence="1">
    <location>
        <begin position="188"/>
        <end position="206"/>
    </location>
</feature>
<dbReference type="AlphaFoldDB" id="A0A4Z0GQ61"/>
<comment type="caution">
    <text evidence="2">The sequence shown here is derived from an EMBL/GenBank/DDBJ whole genome shotgun (WGS) entry which is preliminary data.</text>
</comment>
<dbReference type="PIRSF" id="PIRSF037259">
    <property type="entry name" value="EcsB_ABC"/>
    <property type="match status" value="1"/>
</dbReference>
<keyword evidence="3" id="KW-1185">Reference proteome</keyword>